<protein>
    <submittedName>
        <fullName evidence="1">Aquaporin SIP1.1</fullName>
    </submittedName>
</protein>
<evidence type="ECO:0000313" key="2">
    <source>
        <dbReference type="Proteomes" id="UP001164539"/>
    </source>
</evidence>
<comment type="caution">
    <text evidence="1">The sequence shown here is derived from an EMBL/GenBank/DDBJ whole genome shotgun (WGS) entry which is preliminary data.</text>
</comment>
<keyword evidence="2" id="KW-1185">Reference proteome</keyword>
<sequence>MAGIGFIVSDFVISFMWVWSGVLNKMFVHKILGLGHEPSGEVIKCAFSIVIMFFFAFLAKVTKGGAYNPLTVLAAAVSGDFGRFLFTIGARIPAQVIGSIIGVRLIIDTFPEIGLGPRLNVDIHHGALTEGLLTFAIVIISLGLARKIPGSFLMKTWIASVCKLTLHILGSDLTGGCMNPASVMGWAYARGDHITKEHILVYWLAPVEATLLAVWLFKLVVRPLTEEKKDLKDKSE</sequence>
<organism evidence="1 2">
    <name type="scientific">Melia azedarach</name>
    <name type="common">Chinaberry tree</name>
    <dbReference type="NCBI Taxonomy" id="155640"/>
    <lineage>
        <taxon>Eukaryota</taxon>
        <taxon>Viridiplantae</taxon>
        <taxon>Streptophyta</taxon>
        <taxon>Embryophyta</taxon>
        <taxon>Tracheophyta</taxon>
        <taxon>Spermatophyta</taxon>
        <taxon>Magnoliopsida</taxon>
        <taxon>eudicotyledons</taxon>
        <taxon>Gunneridae</taxon>
        <taxon>Pentapetalae</taxon>
        <taxon>rosids</taxon>
        <taxon>malvids</taxon>
        <taxon>Sapindales</taxon>
        <taxon>Meliaceae</taxon>
        <taxon>Melia</taxon>
    </lineage>
</organism>
<dbReference type="Proteomes" id="UP001164539">
    <property type="component" value="Chromosome 11"/>
</dbReference>
<evidence type="ECO:0000313" key="1">
    <source>
        <dbReference type="EMBL" id="KAJ4706788.1"/>
    </source>
</evidence>
<gene>
    <name evidence="1" type="ORF">OWV82_020399</name>
</gene>
<reference evidence="1 2" key="1">
    <citation type="journal article" date="2023" name="Science">
        <title>Complex scaffold remodeling in plant triterpene biosynthesis.</title>
        <authorList>
            <person name="De La Pena R."/>
            <person name="Hodgson H."/>
            <person name="Liu J.C."/>
            <person name="Stephenson M.J."/>
            <person name="Martin A.C."/>
            <person name="Owen C."/>
            <person name="Harkess A."/>
            <person name="Leebens-Mack J."/>
            <person name="Jimenez L.E."/>
            <person name="Osbourn A."/>
            <person name="Sattely E.S."/>
        </authorList>
    </citation>
    <scope>NUCLEOTIDE SEQUENCE [LARGE SCALE GENOMIC DNA]</scope>
    <source>
        <strain evidence="2">cv. JPN11</strain>
        <tissue evidence="1">Leaf</tissue>
    </source>
</reference>
<accession>A0ACC1X6N9</accession>
<dbReference type="EMBL" id="CM051404">
    <property type="protein sequence ID" value="KAJ4706788.1"/>
    <property type="molecule type" value="Genomic_DNA"/>
</dbReference>
<proteinExistence type="predicted"/>
<name>A0ACC1X6N9_MELAZ</name>